<sequence>MTWLSLHIMPTPTFTARCTSYRKIAHDVYEFTLATPQGFSFQAGQFVMFQVPLVESRSDVQGRAFSIASAPSEPELLFVAKIKQGGRAGRWISEVLTVGDDVLFQGPLGNFTLAPKAQEQQLLFLATCSGVAPLRSHIVEALHQGDTRPMDLVFCVRKDEDLFWADQLSALAQAHANLHLHLTLSQPSSSWKGHTGHVQDVAEEVIGNLAERSIYVCGGPEMVKAVRIRALEQWKIPKERVHSEDYV</sequence>
<dbReference type="PRINTS" id="PR00410">
    <property type="entry name" value="PHEHYDRXLASE"/>
</dbReference>
<dbReference type="STRING" id="1735162.PeribacterB2_0248"/>
<dbReference type="PROSITE" id="PS51384">
    <property type="entry name" value="FAD_FR"/>
    <property type="match status" value="1"/>
</dbReference>
<dbReference type="PANTHER" id="PTHR47354:SF5">
    <property type="entry name" value="PROTEIN RFBI"/>
    <property type="match status" value="1"/>
</dbReference>
<dbReference type="Gene3D" id="2.40.30.10">
    <property type="entry name" value="Translation factors"/>
    <property type="match status" value="1"/>
</dbReference>
<dbReference type="InterPro" id="IPR008333">
    <property type="entry name" value="Cbr1-like_FAD-bd_dom"/>
</dbReference>
<dbReference type="SUPFAM" id="SSF63380">
    <property type="entry name" value="Riboflavin synthase domain-like"/>
    <property type="match status" value="1"/>
</dbReference>
<dbReference type="InterPro" id="IPR017927">
    <property type="entry name" value="FAD-bd_FR_type"/>
</dbReference>
<evidence type="ECO:0000313" key="3">
    <source>
        <dbReference type="Proteomes" id="UP000069135"/>
    </source>
</evidence>
<evidence type="ECO:0000313" key="2">
    <source>
        <dbReference type="EMBL" id="ALM12947.1"/>
    </source>
</evidence>
<dbReference type="InterPro" id="IPR039261">
    <property type="entry name" value="FNR_nucleotide-bd"/>
</dbReference>
<gene>
    <name evidence="2" type="ORF">PeribacterD1_0248</name>
</gene>
<dbReference type="KEGG" id="prf:PeribacterA2_0248"/>
<dbReference type="Proteomes" id="UP000069135">
    <property type="component" value="Chromosome"/>
</dbReference>
<feature type="domain" description="FAD-binding FR-type" evidence="1">
    <location>
        <begin position="11"/>
        <end position="114"/>
    </location>
</feature>
<dbReference type="InterPro" id="IPR050415">
    <property type="entry name" value="MRET"/>
</dbReference>
<dbReference type="Pfam" id="PF00970">
    <property type="entry name" value="FAD_binding_6"/>
    <property type="match status" value="1"/>
</dbReference>
<dbReference type="PANTHER" id="PTHR47354">
    <property type="entry name" value="NADH OXIDOREDUCTASE HCR"/>
    <property type="match status" value="1"/>
</dbReference>
<dbReference type="InterPro" id="IPR001433">
    <property type="entry name" value="OxRdtase_FAD/NAD-bd"/>
</dbReference>
<dbReference type="Gene3D" id="3.40.50.80">
    <property type="entry name" value="Nucleotide-binding domain of ferredoxin-NADP reductase (FNR) module"/>
    <property type="match status" value="1"/>
</dbReference>
<accession>A0A0S1SGS0</accession>
<reference evidence="3" key="1">
    <citation type="submission" date="2015-10" db="EMBL/GenBank/DDBJ databases">
        <title>Analysis of five complete genome sequences for members of the class Peribacteria in the recently recognized Peregrinibacteria bacterial phylum.</title>
        <authorList>
            <person name="Anantharaman K."/>
            <person name="Brown C.T."/>
            <person name="Burstein D."/>
            <person name="Castelle C.J."/>
            <person name="Probst A.J."/>
            <person name="Thomas B.C."/>
            <person name="Williams K.H."/>
            <person name="Banfield J.F."/>
        </authorList>
    </citation>
    <scope>NUCLEOTIDE SEQUENCE [LARGE SCALE GENOMIC DNA]</scope>
</reference>
<evidence type="ECO:0000259" key="1">
    <source>
        <dbReference type="PROSITE" id="PS51384"/>
    </source>
</evidence>
<accession>A0A0S1SUD6</accession>
<dbReference type="EMBL" id="CP013065">
    <property type="protein sequence ID" value="ALM12947.1"/>
    <property type="molecule type" value="Genomic_DNA"/>
</dbReference>
<accession>A0A0S1SSP6</accession>
<accession>A0A0S1SJU2</accession>
<dbReference type="InterPro" id="IPR017938">
    <property type="entry name" value="Riboflavin_synthase-like_b-brl"/>
</dbReference>
<dbReference type="SUPFAM" id="SSF52343">
    <property type="entry name" value="Ferredoxin reductase-like, C-terminal NADP-linked domain"/>
    <property type="match status" value="1"/>
</dbReference>
<dbReference type="GO" id="GO:0016491">
    <property type="term" value="F:oxidoreductase activity"/>
    <property type="evidence" value="ECO:0007669"/>
    <property type="project" value="InterPro"/>
</dbReference>
<organism evidence="2 3">
    <name type="scientific">Candidatus Peribacter riflensis</name>
    <dbReference type="NCBI Taxonomy" id="1735162"/>
    <lineage>
        <taxon>Bacteria</taxon>
        <taxon>Candidatus Peregrinibacteriota</taxon>
        <taxon>Candidatus Peribacteria</taxon>
        <taxon>Candidatus Peribacterales</taxon>
        <taxon>Candidatus Peribacteraceae</taxon>
        <taxon>Candidatus Peribacter</taxon>
    </lineage>
</organism>
<protein>
    <submittedName>
        <fullName evidence="2">CDP-4-dehydro-6-deoxyglucose reductase</fullName>
    </submittedName>
</protein>
<name>A0A0S1SSP6_9BACT</name>
<proteinExistence type="predicted"/>
<accession>A0A0S1SPV0</accession>
<dbReference type="AlphaFoldDB" id="A0A0S1SSP6"/>
<dbReference type="Pfam" id="PF00175">
    <property type="entry name" value="NAD_binding_1"/>
    <property type="match status" value="1"/>
</dbReference>
<reference evidence="2 3" key="2">
    <citation type="journal article" date="2016" name="PeerJ">
        <title>Analysis of five complete genome sequences for members of the class Peribacteria in the recently recognized Peregrinibacteria bacterial phylum.</title>
        <authorList>
            <person name="Anantharaman K."/>
            <person name="Brown C.T."/>
            <person name="Burstein D."/>
            <person name="Castelle C.J."/>
            <person name="Probst A.J."/>
            <person name="Thomas B.C."/>
            <person name="Williams K.H."/>
            <person name="Banfield J.F."/>
        </authorList>
    </citation>
    <scope>NUCLEOTIDE SEQUENCE [LARGE SCALE GENOMIC DNA]</scope>
    <source>
        <strain evidence="2">RIFOXYD1_FULL_PER-ii_59_16</strain>
    </source>
</reference>